<name>F4KYG5_HALH1</name>
<dbReference type="RefSeq" id="WP_013763960.1">
    <property type="nucleotide sequence ID" value="NC_015510.1"/>
</dbReference>
<gene>
    <name evidence="7" type="ordered locus">Halhy_1514</name>
</gene>
<dbReference type="Pfam" id="PF07980">
    <property type="entry name" value="SusD_RagB"/>
    <property type="match status" value="1"/>
</dbReference>
<proteinExistence type="inferred from homology"/>
<keyword evidence="3" id="KW-0732">Signal</keyword>
<reference evidence="7 8" key="1">
    <citation type="journal article" date="2011" name="Stand. Genomic Sci.">
        <title>Complete genome sequence of Haliscomenobacter hydrossis type strain (O).</title>
        <authorList>
            <consortium name="US DOE Joint Genome Institute (JGI-PGF)"/>
            <person name="Daligault H."/>
            <person name="Lapidus A."/>
            <person name="Zeytun A."/>
            <person name="Nolan M."/>
            <person name="Lucas S."/>
            <person name="Del Rio T.G."/>
            <person name="Tice H."/>
            <person name="Cheng J.F."/>
            <person name="Tapia R."/>
            <person name="Han C."/>
            <person name="Goodwin L."/>
            <person name="Pitluck S."/>
            <person name="Liolios K."/>
            <person name="Pagani I."/>
            <person name="Ivanova N."/>
            <person name="Huntemann M."/>
            <person name="Mavromatis K."/>
            <person name="Mikhailova N."/>
            <person name="Pati A."/>
            <person name="Chen A."/>
            <person name="Palaniappan K."/>
            <person name="Land M."/>
            <person name="Hauser L."/>
            <person name="Brambilla E.M."/>
            <person name="Rohde M."/>
            <person name="Verbarg S."/>
            <person name="Goker M."/>
            <person name="Bristow J."/>
            <person name="Eisen J.A."/>
            <person name="Markowitz V."/>
            <person name="Hugenholtz P."/>
            <person name="Kyrpides N.C."/>
            <person name="Klenk H.P."/>
            <person name="Woyke T."/>
        </authorList>
    </citation>
    <scope>NUCLEOTIDE SEQUENCE [LARGE SCALE GENOMIC DNA]</scope>
    <source>
        <strain evidence="8">ATCC 27775 / DSM 1100 / LMG 10767 / O</strain>
    </source>
</reference>
<keyword evidence="5" id="KW-0998">Cell outer membrane</keyword>
<keyword evidence="8" id="KW-1185">Reference proteome</keyword>
<dbReference type="Gene3D" id="1.25.40.390">
    <property type="match status" value="1"/>
</dbReference>
<evidence type="ECO:0000256" key="4">
    <source>
        <dbReference type="ARBA" id="ARBA00023136"/>
    </source>
</evidence>
<comment type="similarity">
    <text evidence="2">Belongs to the SusD family.</text>
</comment>
<evidence type="ECO:0000256" key="5">
    <source>
        <dbReference type="ARBA" id="ARBA00023237"/>
    </source>
</evidence>
<keyword evidence="4" id="KW-0472">Membrane</keyword>
<evidence type="ECO:0000313" key="8">
    <source>
        <dbReference type="Proteomes" id="UP000008461"/>
    </source>
</evidence>
<dbReference type="KEGG" id="hhy:Halhy_1514"/>
<evidence type="ECO:0000256" key="3">
    <source>
        <dbReference type="ARBA" id="ARBA00022729"/>
    </source>
</evidence>
<dbReference type="InterPro" id="IPR012944">
    <property type="entry name" value="SusD_RagB_dom"/>
</dbReference>
<evidence type="ECO:0000259" key="6">
    <source>
        <dbReference type="Pfam" id="PF07980"/>
    </source>
</evidence>
<dbReference type="Proteomes" id="UP000008461">
    <property type="component" value="Chromosome"/>
</dbReference>
<dbReference type="OrthoDB" id="5694214at2"/>
<accession>F4KYG5</accession>
<evidence type="ECO:0000256" key="1">
    <source>
        <dbReference type="ARBA" id="ARBA00004442"/>
    </source>
</evidence>
<dbReference type="GO" id="GO:0009279">
    <property type="term" value="C:cell outer membrane"/>
    <property type="evidence" value="ECO:0007669"/>
    <property type="project" value="UniProtKB-SubCell"/>
</dbReference>
<dbReference type="SUPFAM" id="SSF48452">
    <property type="entry name" value="TPR-like"/>
    <property type="match status" value="1"/>
</dbReference>
<evidence type="ECO:0000313" key="7">
    <source>
        <dbReference type="EMBL" id="AEE49406.1"/>
    </source>
</evidence>
<dbReference type="EMBL" id="CP002691">
    <property type="protein sequence ID" value="AEE49406.1"/>
    <property type="molecule type" value="Genomic_DNA"/>
</dbReference>
<dbReference type="AlphaFoldDB" id="F4KYG5"/>
<sequence length="519" mass="58019">MKKYWYKALLAGLFVIAFNQSCSDLEENLYDQIKADSFFKTDEEFIAALGAAYTGLYSFAGNGGYHNLQEVASDEAMIPQRGGDWYDGGVWLNAHRAEFNPADGPLDGAWGFLFGGVNTCNRLIFTFNKLINDGAVDPALATPFISELRTLRALWYLWLIDGFGNVPIVDRFDVPAGFAPANAPRAEVYAFIEKELNESVPNLPKVKNASTYARINYYTGKAIQAKLYLNAQVYKGAPEWDKAAAAADEIINSGAYSLEANYFANFNSNNAGSNENIFVIPYDAVNAEGFNLVQSTLHYVSQETFELRDQPWNGYCSLAEFYNSYEDADARKGVRDNQAIRGNFLAGKQYKSNGKDQLQDGTADDPDGPGVVFTPEINAHFPNCYRQAGVRIGKWEFPLKSTPALNNDFSLFRYADILLVKAEALWRKNPADATALALVNQIRARAAVAPFTSLTAENLLAERGREMFFEGWRRSDLIRFGKYDEARQWKPASQPCKQLWPIPRAQLDANKSLKQNPCY</sequence>
<feature type="domain" description="RagB/SusD" evidence="6">
    <location>
        <begin position="406"/>
        <end position="519"/>
    </location>
</feature>
<dbReference type="InterPro" id="IPR011990">
    <property type="entry name" value="TPR-like_helical_dom_sf"/>
</dbReference>
<evidence type="ECO:0000256" key="2">
    <source>
        <dbReference type="ARBA" id="ARBA00006275"/>
    </source>
</evidence>
<dbReference type="HOGENOM" id="CLU_015553_1_2_10"/>
<dbReference type="STRING" id="760192.Halhy_1514"/>
<protein>
    <submittedName>
        <fullName evidence="7">RagB/SusD domain-containing protein</fullName>
    </submittedName>
</protein>
<reference key="2">
    <citation type="submission" date="2011-04" db="EMBL/GenBank/DDBJ databases">
        <title>Complete sequence of chromosome of Haliscomenobacter hydrossis DSM 1100.</title>
        <authorList>
            <consortium name="US DOE Joint Genome Institute (JGI-PGF)"/>
            <person name="Lucas S."/>
            <person name="Han J."/>
            <person name="Lapidus A."/>
            <person name="Bruce D."/>
            <person name="Goodwin L."/>
            <person name="Pitluck S."/>
            <person name="Peters L."/>
            <person name="Kyrpides N."/>
            <person name="Mavromatis K."/>
            <person name="Ivanova N."/>
            <person name="Ovchinnikova G."/>
            <person name="Pagani I."/>
            <person name="Daligault H."/>
            <person name="Detter J.C."/>
            <person name="Han C."/>
            <person name="Land M."/>
            <person name="Hauser L."/>
            <person name="Markowitz V."/>
            <person name="Cheng J.-F."/>
            <person name="Hugenholtz P."/>
            <person name="Woyke T."/>
            <person name="Wu D."/>
            <person name="Verbarg S."/>
            <person name="Frueling A."/>
            <person name="Brambilla E."/>
            <person name="Klenk H.-P."/>
            <person name="Eisen J.A."/>
        </authorList>
    </citation>
    <scope>NUCLEOTIDE SEQUENCE</scope>
    <source>
        <strain>DSM 1100</strain>
    </source>
</reference>
<comment type="subcellular location">
    <subcellularLocation>
        <location evidence="1">Cell outer membrane</location>
    </subcellularLocation>
</comment>
<dbReference type="eggNOG" id="COG3637">
    <property type="taxonomic scope" value="Bacteria"/>
</dbReference>
<organism evidence="7 8">
    <name type="scientific">Haliscomenobacter hydrossis (strain ATCC 27775 / DSM 1100 / LMG 10767 / O)</name>
    <dbReference type="NCBI Taxonomy" id="760192"/>
    <lineage>
        <taxon>Bacteria</taxon>
        <taxon>Pseudomonadati</taxon>
        <taxon>Bacteroidota</taxon>
        <taxon>Saprospiria</taxon>
        <taxon>Saprospirales</taxon>
        <taxon>Haliscomenobacteraceae</taxon>
        <taxon>Haliscomenobacter</taxon>
    </lineage>
</organism>